<dbReference type="SUPFAM" id="SSF103473">
    <property type="entry name" value="MFS general substrate transporter"/>
    <property type="match status" value="1"/>
</dbReference>
<name>A0A921EM33_LACJH</name>
<dbReference type="AlphaFoldDB" id="A0A921EM33"/>
<feature type="domain" description="Major facilitator superfamily (MFS) profile" evidence="8">
    <location>
        <begin position="227"/>
        <end position="411"/>
    </location>
</feature>
<comment type="subcellular location">
    <subcellularLocation>
        <location evidence="1">Cell membrane</location>
        <topology evidence="1">Multi-pass membrane protein</topology>
    </subcellularLocation>
</comment>
<reference evidence="9" key="1">
    <citation type="journal article" date="2021" name="PeerJ">
        <title>Extensive microbial diversity within the chicken gut microbiome revealed by metagenomics and culture.</title>
        <authorList>
            <person name="Gilroy R."/>
            <person name="Ravi A."/>
            <person name="Getino M."/>
            <person name="Pursley I."/>
            <person name="Horton D.L."/>
            <person name="Alikhan N.F."/>
            <person name="Baker D."/>
            <person name="Gharbi K."/>
            <person name="Hall N."/>
            <person name="Watson M."/>
            <person name="Adriaenssens E.M."/>
            <person name="Foster-Nyarko E."/>
            <person name="Jarju S."/>
            <person name="Secka A."/>
            <person name="Antonio M."/>
            <person name="Oren A."/>
            <person name="Chaudhuri R.R."/>
            <person name="La Ragione R."/>
            <person name="Hildebrand F."/>
            <person name="Pallen M.J."/>
        </authorList>
    </citation>
    <scope>NUCLEOTIDE SEQUENCE</scope>
    <source>
        <strain evidence="9">CHK192-2623</strain>
    </source>
</reference>
<dbReference type="PROSITE" id="PS50850">
    <property type="entry name" value="MFS"/>
    <property type="match status" value="1"/>
</dbReference>
<keyword evidence="4 7" id="KW-0812">Transmembrane</keyword>
<dbReference type="Gene3D" id="1.20.1250.20">
    <property type="entry name" value="MFS general substrate transporter like domains"/>
    <property type="match status" value="1"/>
</dbReference>
<protein>
    <submittedName>
        <fullName evidence="9">MFS transporter</fullName>
    </submittedName>
</protein>
<dbReference type="GO" id="GO:0022857">
    <property type="term" value="F:transmembrane transporter activity"/>
    <property type="evidence" value="ECO:0007669"/>
    <property type="project" value="InterPro"/>
</dbReference>
<dbReference type="GO" id="GO:0005886">
    <property type="term" value="C:plasma membrane"/>
    <property type="evidence" value="ECO:0007669"/>
    <property type="project" value="UniProtKB-SubCell"/>
</dbReference>
<evidence type="ECO:0000256" key="5">
    <source>
        <dbReference type="ARBA" id="ARBA00022989"/>
    </source>
</evidence>
<feature type="transmembrane region" description="Helical" evidence="7">
    <location>
        <begin position="80"/>
        <end position="99"/>
    </location>
</feature>
<accession>A0A921EM33</accession>
<evidence type="ECO:0000259" key="8">
    <source>
        <dbReference type="PROSITE" id="PS50850"/>
    </source>
</evidence>
<organism evidence="9 10">
    <name type="scientific">Lactobacillus johnsonii</name>
    <dbReference type="NCBI Taxonomy" id="33959"/>
    <lineage>
        <taxon>Bacteria</taxon>
        <taxon>Bacillati</taxon>
        <taxon>Bacillota</taxon>
        <taxon>Bacilli</taxon>
        <taxon>Lactobacillales</taxon>
        <taxon>Lactobacillaceae</taxon>
        <taxon>Lactobacillus</taxon>
    </lineage>
</organism>
<feature type="transmembrane region" description="Helical" evidence="7">
    <location>
        <begin position="319"/>
        <end position="339"/>
    </location>
</feature>
<feature type="transmembrane region" description="Helical" evidence="7">
    <location>
        <begin position="20"/>
        <end position="41"/>
    </location>
</feature>
<dbReference type="PANTHER" id="PTHR23513">
    <property type="entry name" value="INTEGRAL MEMBRANE EFFLUX PROTEIN-RELATED"/>
    <property type="match status" value="1"/>
</dbReference>
<sequence>MQKRNGKTTNKNNYNIISLLIGRIGTNVADSLFYMAILWYFKTHFNSPMLLSVIFISESSIDMFSFTLGPIIDRIDIKKALKLVTIIQAMLSVIIIPLFNNQKLHFLGIIFLIVVYVLSTIDSTLIYPAEDKILPNIVEKEELPKVNGIFQMSYQTLDLFLNAGATILITFLSIKNTIIISALVFAFALLFYTRLHFKLPAALSPEGNTSYFKDLVSGWQALRTNKNILILILPFALTNLFYGISSVGLPYFATKYLNNSAVSYGSLELASSIGGLLGSLIVQRLYVKDSQLRLLIVTCLMLSGLAIVLEVIAAPIRPILILIFALCSTFWISIMNINFKVLVQESFSSNLLGRVITINSSIVNCMIPIGSFLGGFIVKNYGARPAIILEGLAQLVTAVFYLIMFLKRKRA</sequence>
<dbReference type="EMBL" id="DYYQ01000053">
    <property type="protein sequence ID" value="HJE50070.1"/>
    <property type="molecule type" value="Genomic_DNA"/>
</dbReference>
<dbReference type="Pfam" id="PF07690">
    <property type="entry name" value="MFS_1"/>
    <property type="match status" value="1"/>
</dbReference>
<keyword evidence="2" id="KW-0813">Transport</keyword>
<comment type="caution">
    <text evidence="9">The sequence shown here is derived from an EMBL/GenBank/DDBJ whole genome shotgun (WGS) entry which is preliminary data.</text>
</comment>
<proteinExistence type="predicted"/>
<dbReference type="CDD" id="cd06173">
    <property type="entry name" value="MFS_MefA_like"/>
    <property type="match status" value="1"/>
</dbReference>
<evidence type="ECO:0000256" key="7">
    <source>
        <dbReference type="SAM" id="Phobius"/>
    </source>
</evidence>
<evidence type="ECO:0000256" key="4">
    <source>
        <dbReference type="ARBA" id="ARBA00022692"/>
    </source>
</evidence>
<evidence type="ECO:0000256" key="3">
    <source>
        <dbReference type="ARBA" id="ARBA00022475"/>
    </source>
</evidence>
<evidence type="ECO:0000313" key="10">
    <source>
        <dbReference type="Proteomes" id="UP000732527"/>
    </source>
</evidence>
<feature type="transmembrane region" description="Helical" evidence="7">
    <location>
        <begin position="261"/>
        <end position="282"/>
    </location>
</feature>
<keyword evidence="6 7" id="KW-0472">Membrane</keyword>
<keyword evidence="3" id="KW-1003">Cell membrane</keyword>
<dbReference type="InterPro" id="IPR011701">
    <property type="entry name" value="MFS"/>
</dbReference>
<keyword evidence="5 7" id="KW-1133">Transmembrane helix</keyword>
<feature type="transmembrane region" description="Helical" evidence="7">
    <location>
        <begin position="351"/>
        <end position="374"/>
    </location>
</feature>
<dbReference type="Proteomes" id="UP000732527">
    <property type="component" value="Unassembled WGS sequence"/>
</dbReference>
<feature type="transmembrane region" description="Helical" evidence="7">
    <location>
        <begin position="105"/>
        <end position="127"/>
    </location>
</feature>
<evidence type="ECO:0000256" key="2">
    <source>
        <dbReference type="ARBA" id="ARBA00022448"/>
    </source>
</evidence>
<dbReference type="PANTHER" id="PTHR23513:SF6">
    <property type="entry name" value="MAJOR FACILITATOR SUPERFAMILY ASSOCIATED DOMAIN-CONTAINING PROTEIN"/>
    <property type="match status" value="1"/>
</dbReference>
<evidence type="ECO:0000313" key="9">
    <source>
        <dbReference type="EMBL" id="HJE50070.1"/>
    </source>
</evidence>
<evidence type="ECO:0000256" key="1">
    <source>
        <dbReference type="ARBA" id="ARBA00004651"/>
    </source>
</evidence>
<dbReference type="InterPro" id="IPR036259">
    <property type="entry name" value="MFS_trans_sf"/>
</dbReference>
<dbReference type="InterPro" id="IPR020846">
    <property type="entry name" value="MFS_dom"/>
</dbReference>
<reference evidence="9" key="2">
    <citation type="submission" date="2021-09" db="EMBL/GenBank/DDBJ databases">
        <authorList>
            <person name="Gilroy R."/>
        </authorList>
    </citation>
    <scope>NUCLEOTIDE SEQUENCE</scope>
    <source>
        <strain evidence="9">CHK192-2623</strain>
    </source>
</reference>
<gene>
    <name evidence="9" type="ORF">K8V69_07900</name>
</gene>
<feature type="transmembrane region" description="Helical" evidence="7">
    <location>
        <begin position="386"/>
        <end position="406"/>
    </location>
</feature>
<evidence type="ECO:0000256" key="6">
    <source>
        <dbReference type="ARBA" id="ARBA00023136"/>
    </source>
</evidence>
<feature type="transmembrane region" description="Helical" evidence="7">
    <location>
        <begin position="178"/>
        <end position="195"/>
    </location>
</feature>
<feature type="transmembrane region" description="Helical" evidence="7">
    <location>
        <begin position="294"/>
        <end position="313"/>
    </location>
</feature>
<feature type="transmembrane region" description="Helical" evidence="7">
    <location>
        <begin position="228"/>
        <end position="249"/>
    </location>
</feature>